<dbReference type="InterPro" id="IPR011761">
    <property type="entry name" value="ATP-grasp"/>
</dbReference>
<evidence type="ECO:0000313" key="3">
    <source>
        <dbReference type="EMBL" id="ANE48717.1"/>
    </source>
</evidence>
<reference evidence="3 4" key="1">
    <citation type="submission" date="2015-01" db="EMBL/GenBank/DDBJ databases">
        <title>Paenibacillus swuensis/DY6/whole genome sequencing.</title>
        <authorList>
            <person name="Kim M.K."/>
            <person name="Srinivasan S."/>
            <person name="Lee J.-J."/>
        </authorList>
    </citation>
    <scope>NUCLEOTIDE SEQUENCE [LARGE SCALE GENOMIC DNA]</scope>
    <source>
        <strain evidence="3 4">DY6</strain>
    </source>
</reference>
<dbReference type="GO" id="GO:0046872">
    <property type="term" value="F:metal ion binding"/>
    <property type="evidence" value="ECO:0007669"/>
    <property type="project" value="InterPro"/>
</dbReference>
<sequence length="255" mass="29207">MKKKGSNSISVKSKWTKTKWLLSDRNLTQYVPETKRFTRASLNEMTGRYKMVYFKPTNGTGGSGIARIVRTPSRKFRVKKDARMVEVTSVSSLYAHLLKIARGRSYLLQRGVYLQTSRGRPFDLRVTMQKTGGGKWVPTVMFVKLGKPNNVVTNYHQGGKLELIEQTLRRSGYNTAQIKQYQLKLKSLGMKTAHCFNRHSVKFKELGLDVALDRDGRLWILEVNTRPGFSALKSLGDKSLYRTIVRYGKTYGRTR</sequence>
<gene>
    <name evidence="3" type="ORF">SY83_04115</name>
</gene>
<dbReference type="GO" id="GO:0005524">
    <property type="term" value="F:ATP binding"/>
    <property type="evidence" value="ECO:0007669"/>
    <property type="project" value="UniProtKB-UniRule"/>
</dbReference>
<name>A0A172TPH7_9BACL</name>
<evidence type="ECO:0000259" key="2">
    <source>
        <dbReference type="PROSITE" id="PS50975"/>
    </source>
</evidence>
<keyword evidence="1" id="KW-0067">ATP-binding</keyword>
<proteinExistence type="predicted"/>
<dbReference type="KEGG" id="pswu:SY83_04115"/>
<dbReference type="Pfam" id="PF14398">
    <property type="entry name" value="ATPgrasp_YheCD"/>
    <property type="match status" value="1"/>
</dbReference>
<organism evidence="3 4">
    <name type="scientific">Paenibacillus swuensis</name>
    <dbReference type="NCBI Taxonomy" id="1178515"/>
    <lineage>
        <taxon>Bacteria</taxon>
        <taxon>Bacillati</taxon>
        <taxon>Bacillota</taxon>
        <taxon>Bacilli</taxon>
        <taxon>Bacillales</taxon>
        <taxon>Paenibacillaceae</taxon>
        <taxon>Paenibacillus</taxon>
    </lineage>
</organism>
<dbReference type="SUPFAM" id="SSF56059">
    <property type="entry name" value="Glutathione synthetase ATP-binding domain-like"/>
    <property type="match status" value="1"/>
</dbReference>
<dbReference type="AlphaFoldDB" id="A0A172TPH7"/>
<dbReference type="PATRIC" id="fig|1178515.4.peg.819"/>
<dbReference type="InterPro" id="IPR026838">
    <property type="entry name" value="YheC/D"/>
</dbReference>
<evidence type="ECO:0000256" key="1">
    <source>
        <dbReference type="PROSITE-ProRule" id="PRU00409"/>
    </source>
</evidence>
<dbReference type="STRING" id="1178515.SY83_04115"/>
<keyword evidence="4" id="KW-1185">Reference proteome</keyword>
<dbReference type="PROSITE" id="PS50975">
    <property type="entry name" value="ATP_GRASP"/>
    <property type="match status" value="1"/>
</dbReference>
<keyword evidence="1" id="KW-0547">Nucleotide-binding</keyword>
<accession>A0A172TPH7</accession>
<protein>
    <recommendedName>
        <fullName evidence="2">ATP-grasp domain-containing protein</fullName>
    </recommendedName>
</protein>
<dbReference type="OrthoDB" id="7869153at2"/>
<dbReference type="EMBL" id="CP011388">
    <property type="protein sequence ID" value="ANE48717.1"/>
    <property type="molecule type" value="Genomic_DNA"/>
</dbReference>
<dbReference type="Proteomes" id="UP000076927">
    <property type="component" value="Chromosome"/>
</dbReference>
<dbReference type="Gene3D" id="3.30.470.20">
    <property type="entry name" value="ATP-grasp fold, B domain"/>
    <property type="match status" value="1"/>
</dbReference>
<evidence type="ECO:0000313" key="4">
    <source>
        <dbReference type="Proteomes" id="UP000076927"/>
    </source>
</evidence>
<feature type="domain" description="ATP-grasp" evidence="2">
    <location>
        <begin position="208"/>
        <end position="249"/>
    </location>
</feature>